<evidence type="ECO:0000256" key="1">
    <source>
        <dbReference type="HAMAP-Rule" id="MF_00761"/>
    </source>
</evidence>
<dbReference type="InterPro" id="IPR005624">
    <property type="entry name" value="PduO/GlcC-like"/>
</dbReference>
<gene>
    <name evidence="2" type="ORF">LUCI_2266</name>
</gene>
<dbReference type="InterPro" id="IPR010371">
    <property type="entry name" value="YBR137W-like"/>
</dbReference>
<name>A0A498R9S5_9FIRM</name>
<organism evidence="2 3">
    <name type="scientific">Lucifera butyrica</name>
    <dbReference type="NCBI Taxonomy" id="1351585"/>
    <lineage>
        <taxon>Bacteria</taxon>
        <taxon>Bacillati</taxon>
        <taxon>Bacillota</taxon>
        <taxon>Negativicutes</taxon>
        <taxon>Veillonellales</taxon>
        <taxon>Veillonellaceae</taxon>
        <taxon>Lucifera</taxon>
    </lineage>
</organism>
<dbReference type="Proteomes" id="UP000277811">
    <property type="component" value="Unassembled WGS sequence"/>
</dbReference>
<dbReference type="AlphaFoldDB" id="A0A498R9S5"/>
<protein>
    <recommendedName>
        <fullName evidence="1">UPF0303 protein LUCI_2266</fullName>
    </recommendedName>
</protein>
<keyword evidence="3" id="KW-1185">Reference proteome</keyword>
<proteinExistence type="inferred from homology"/>
<reference evidence="2 3" key="1">
    <citation type="submission" date="2018-06" db="EMBL/GenBank/DDBJ databases">
        <authorList>
            <person name="Strepis N."/>
        </authorList>
    </citation>
    <scope>NUCLEOTIDE SEQUENCE [LARGE SCALE GENOMIC DNA]</scope>
    <source>
        <strain evidence="2">LUCI</strain>
    </source>
</reference>
<dbReference type="HAMAP" id="MF_00761">
    <property type="entry name" value="UPF0303"/>
    <property type="match status" value="1"/>
</dbReference>
<comment type="similarity">
    <text evidence="1">Belongs to the UPF0303 family.</text>
</comment>
<dbReference type="PANTHER" id="PTHR28255">
    <property type="match status" value="1"/>
</dbReference>
<dbReference type="NCBIfam" id="NF002696">
    <property type="entry name" value="PRK02487.1-5"/>
    <property type="match status" value="1"/>
</dbReference>
<dbReference type="PANTHER" id="PTHR28255:SF1">
    <property type="entry name" value="UPF0303 PROTEIN YBR137W"/>
    <property type="match status" value="1"/>
</dbReference>
<dbReference type="SUPFAM" id="SSF143744">
    <property type="entry name" value="GlcG-like"/>
    <property type="match status" value="1"/>
</dbReference>
<evidence type="ECO:0000313" key="3">
    <source>
        <dbReference type="Proteomes" id="UP000277811"/>
    </source>
</evidence>
<dbReference type="PIRSF" id="PIRSF008757">
    <property type="entry name" value="UCP008757"/>
    <property type="match status" value="1"/>
</dbReference>
<sequence length="158" mass="17536">MEDLQELLTQVKNEEELLQFASFTNETALALGTQLANTAAQKGKAVTVDICRNGQQLFHYAMTGTSADNDAWIQRKNRVVNRFGHSSYYVGLLLRSQEKTMENKYLLPESDYAPHGGAFPLRIKNVGVVGTITVSGLPQREDHELIVGVLKNFLGLPD</sequence>
<accession>A0A498R9S5</accession>
<evidence type="ECO:0000313" key="2">
    <source>
        <dbReference type="EMBL" id="VBB07022.1"/>
    </source>
</evidence>
<dbReference type="OrthoDB" id="9815315at2"/>
<dbReference type="EMBL" id="UPPP01000070">
    <property type="protein sequence ID" value="VBB07022.1"/>
    <property type="molecule type" value="Genomic_DNA"/>
</dbReference>
<dbReference type="Gene3D" id="3.30.450.150">
    <property type="entry name" value="Haem-degrading domain"/>
    <property type="match status" value="1"/>
</dbReference>
<dbReference type="InterPro" id="IPR038084">
    <property type="entry name" value="PduO/GlcC-like_sf"/>
</dbReference>
<dbReference type="Pfam" id="PF03928">
    <property type="entry name" value="HbpS-like"/>
    <property type="match status" value="1"/>
</dbReference>
<dbReference type="RefSeq" id="WP_122627966.1">
    <property type="nucleotide sequence ID" value="NZ_UPPP01000070.1"/>
</dbReference>